<organism evidence="3">
    <name type="scientific">mine drainage metagenome</name>
    <dbReference type="NCBI Taxonomy" id="410659"/>
    <lineage>
        <taxon>unclassified sequences</taxon>
        <taxon>metagenomes</taxon>
        <taxon>ecological metagenomes</taxon>
    </lineage>
</organism>
<dbReference type="InterPro" id="IPR026004">
    <property type="entry name" value="Septum_form"/>
</dbReference>
<dbReference type="Pfam" id="PF13845">
    <property type="entry name" value="Septum_form"/>
    <property type="match status" value="1"/>
</dbReference>
<keyword evidence="1" id="KW-1133">Transmembrane helix</keyword>
<dbReference type="AlphaFoldDB" id="A0A1J5QM80"/>
<evidence type="ECO:0000313" key="3">
    <source>
        <dbReference type="EMBL" id="OIQ81031.1"/>
    </source>
</evidence>
<protein>
    <recommendedName>
        <fullName evidence="2">Septum formation-related domain-containing protein</fullName>
    </recommendedName>
</protein>
<proteinExistence type="predicted"/>
<accession>A0A1J5QM80</accession>
<dbReference type="EMBL" id="MLJW01000979">
    <property type="protein sequence ID" value="OIQ81031.1"/>
    <property type="molecule type" value="Genomic_DNA"/>
</dbReference>
<feature type="domain" description="Septum formation-related" evidence="2">
    <location>
        <begin position="56"/>
        <end position="166"/>
    </location>
</feature>
<comment type="caution">
    <text evidence="3">The sequence shown here is derived from an EMBL/GenBank/DDBJ whole genome shotgun (WGS) entry which is preliminary data.</text>
</comment>
<reference evidence="3" key="1">
    <citation type="submission" date="2016-10" db="EMBL/GenBank/DDBJ databases">
        <title>Sequence of Gallionella enrichment culture.</title>
        <authorList>
            <person name="Poehlein A."/>
            <person name="Muehling M."/>
            <person name="Daniel R."/>
        </authorList>
    </citation>
    <scope>NUCLEOTIDE SEQUENCE</scope>
</reference>
<sequence>MTPRDTTRRPEVRSSAVLRAVGVVVTASVALGALTGCSFFGKNDKTTVVSVLKAKPGDCLVAPTAITAEVTNLTVVPCSQPHEQEVYALATYPLPAGTEKTAAYPGEAVLKAFADGACLGAFAGYVGSDYRDSSLFFTYLLPSARGWQAGDDRDVTCVITTTGAKRTSSVKGSKL</sequence>
<keyword evidence="1" id="KW-0812">Transmembrane</keyword>
<keyword evidence="1" id="KW-0472">Membrane</keyword>
<name>A0A1J5QM80_9ZZZZ</name>
<evidence type="ECO:0000256" key="1">
    <source>
        <dbReference type="SAM" id="Phobius"/>
    </source>
</evidence>
<evidence type="ECO:0000259" key="2">
    <source>
        <dbReference type="Pfam" id="PF13845"/>
    </source>
</evidence>
<gene>
    <name evidence="3" type="ORF">GALL_372080</name>
</gene>
<feature type="transmembrane region" description="Helical" evidence="1">
    <location>
        <begin position="20"/>
        <end position="41"/>
    </location>
</feature>